<dbReference type="PROSITE" id="PS51375">
    <property type="entry name" value="PPR"/>
    <property type="match status" value="1"/>
</dbReference>
<evidence type="ECO:0000313" key="4">
    <source>
        <dbReference type="Proteomes" id="UP001180020"/>
    </source>
</evidence>
<dbReference type="Gene3D" id="1.25.40.10">
    <property type="entry name" value="Tetratricopeptide repeat domain"/>
    <property type="match status" value="1"/>
</dbReference>
<accession>A0AAV9FKL0</accession>
<dbReference type="AlphaFoldDB" id="A0AAV9FKL0"/>
<reference evidence="3" key="2">
    <citation type="submission" date="2023-06" db="EMBL/GenBank/DDBJ databases">
        <authorList>
            <person name="Ma L."/>
            <person name="Liu K.-W."/>
            <person name="Li Z."/>
            <person name="Hsiao Y.-Y."/>
            <person name="Qi Y."/>
            <person name="Fu T."/>
            <person name="Tang G."/>
            <person name="Zhang D."/>
            <person name="Sun W.-H."/>
            <person name="Liu D.-K."/>
            <person name="Li Y."/>
            <person name="Chen G.-Z."/>
            <person name="Liu X.-D."/>
            <person name="Liao X.-Y."/>
            <person name="Jiang Y.-T."/>
            <person name="Yu X."/>
            <person name="Hao Y."/>
            <person name="Huang J."/>
            <person name="Zhao X.-W."/>
            <person name="Ke S."/>
            <person name="Chen Y.-Y."/>
            <person name="Wu W.-L."/>
            <person name="Hsu J.-L."/>
            <person name="Lin Y.-F."/>
            <person name="Huang M.-D."/>
            <person name="Li C.-Y."/>
            <person name="Huang L."/>
            <person name="Wang Z.-W."/>
            <person name="Zhao X."/>
            <person name="Zhong W.-Y."/>
            <person name="Peng D.-H."/>
            <person name="Ahmad S."/>
            <person name="Lan S."/>
            <person name="Zhang J.-S."/>
            <person name="Tsai W.-C."/>
            <person name="Van De Peer Y."/>
            <person name="Liu Z.-J."/>
        </authorList>
    </citation>
    <scope>NUCLEOTIDE SEQUENCE</scope>
    <source>
        <strain evidence="3">CP</strain>
        <tissue evidence="3">Leaves</tissue>
    </source>
</reference>
<evidence type="ECO:0000256" key="1">
    <source>
        <dbReference type="ARBA" id="ARBA00022737"/>
    </source>
</evidence>
<dbReference type="EMBL" id="JAUJYO010000001">
    <property type="protein sequence ID" value="KAK1325013.1"/>
    <property type="molecule type" value="Genomic_DNA"/>
</dbReference>
<dbReference type="Pfam" id="PF01535">
    <property type="entry name" value="PPR"/>
    <property type="match status" value="1"/>
</dbReference>
<dbReference type="InterPro" id="IPR011990">
    <property type="entry name" value="TPR-like_helical_dom_sf"/>
</dbReference>
<organism evidence="3 4">
    <name type="scientific">Acorus calamus</name>
    <name type="common">Sweet flag</name>
    <dbReference type="NCBI Taxonomy" id="4465"/>
    <lineage>
        <taxon>Eukaryota</taxon>
        <taxon>Viridiplantae</taxon>
        <taxon>Streptophyta</taxon>
        <taxon>Embryophyta</taxon>
        <taxon>Tracheophyta</taxon>
        <taxon>Spermatophyta</taxon>
        <taxon>Magnoliopsida</taxon>
        <taxon>Liliopsida</taxon>
        <taxon>Acoraceae</taxon>
        <taxon>Acorus</taxon>
    </lineage>
</organism>
<keyword evidence="1" id="KW-0677">Repeat</keyword>
<reference evidence="3" key="1">
    <citation type="journal article" date="2023" name="Nat. Commun.">
        <title>Diploid and tetraploid genomes of Acorus and the evolution of monocots.</title>
        <authorList>
            <person name="Ma L."/>
            <person name="Liu K.W."/>
            <person name="Li Z."/>
            <person name="Hsiao Y.Y."/>
            <person name="Qi Y."/>
            <person name="Fu T."/>
            <person name="Tang G.D."/>
            <person name="Zhang D."/>
            <person name="Sun W.H."/>
            <person name="Liu D.K."/>
            <person name="Li Y."/>
            <person name="Chen G.Z."/>
            <person name="Liu X.D."/>
            <person name="Liao X.Y."/>
            <person name="Jiang Y.T."/>
            <person name="Yu X."/>
            <person name="Hao Y."/>
            <person name="Huang J."/>
            <person name="Zhao X.W."/>
            <person name="Ke S."/>
            <person name="Chen Y.Y."/>
            <person name="Wu W.L."/>
            <person name="Hsu J.L."/>
            <person name="Lin Y.F."/>
            <person name="Huang M.D."/>
            <person name="Li C.Y."/>
            <person name="Huang L."/>
            <person name="Wang Z.W."/>
            <person name="Zhao X."/>
            <person name="Zhong W.Y."/>
            <person name="Peng D.H."/>
            <person name="Ahmad S."/>
            <person name="Lan S."/>
            <person name="Zhang J.S."/>
            <person name="Tsai W.C."/>
            <person name="Van de Peer Y."/>
            <person name="Liu Z.J."/>
        </authorList>
    </citation>
    <scope>NUCLEOTIDE SEQUENCE</scope>
    <source>
        <strain evidence="3">CP</strain>
    </source>
</reference>
<keyword evidence="4" id="KW-1185">Reference proteome</keyword>
<dbReference type="Proteomes" id="UP001180020">
    <property type="component" value="Unassembled WGS sequence"/>
</dbReference>
<feature type="repeat" description="PPR" evidence="2">
    <location>
        <begin position="84"/>
        <end position="115"/>
    </location>
</feature>
<dbReference type="InterPro" id="IPR002885">
    <property type="entry name" value="PPR_rpt"/>
</dbReference>
<gene>
    <name evidence="3" type="primary">PCMP-E99</name>
    <name evidence="3" type="ORF">QJS10_CPA01g02278</name>
</gene>
<name>A0AAV9FKL0_ACOCL</name>
<evidence type="ECO:0000256" key="2">
    <source>
        <dbReference type="PROSITE-ProRule" id="PRU00708"/>
    </source>
</evidence>
<proteinExistence type="predicted"/>
<comment type="caution">
    <text evidence="3">The sequence shown here is derived from an EMBL/GenBank/DDBJ whole genome shotgun (WGS) entry which is preliminary data.</text>
</comment>
<protein>
    <submittedName>
        <fullName evidence="3">Pentatricopeptide repeat-containing protein</fullName>
    </submittedName>
</protein>
<sequence>MGLGAGVWEGKDGGIWAFVEVVGGSVKTGFAGERDRTNSSVLERRILHYYLVVESKTSSGRFNNDRSGLVSVAQKTFDGMPHRDRVSWNSIASEYAAVGEMEEAMALFMRMSERD</sequence>
<evidence type="ECO:0000313" key="3">
    <source>
        <dbReference type="EMBL" id="KAK1325013.1"/>
    </source>
</evidence>